<protein>
    <recommendedName>
        <fullName evidence="2">CxC2-like cysteine cluster KDZ transposase-associated domain-containing protein</fullName>
    </recommendedName>
</protein>
<dbReference type="AlphaFoldDB" id="A0AAD6S8F6"/>
<dbReference type="EMBL" id="JARJCM010000202">
    <property type="protein sequence ID" value="KAJ7022800.1"/>
    <property type="molecule type" value="Genomic_DNA"/>
</dbReference>
<gene>
    <name evidence="3" type="ORF">C8F04DRAFT_1194153</name>
</gene>
<evidence type="ECO:0000259" key="2">
    <source>
        <dbReference type="Pfam" id="PF18803"/>
    </source>
</evidence>
<feature type="region of interest" description="Disordered" evidence="1">
    <location>
        <begin position="942"/>
        <end position="993"/>
    </location>
</feature>
<evidence type="ECO:0000313" key="4">
    <source>
        <dbReference type="Proteomes" id="UP001218188"/>
    </source>
</evidence>
<dbReference type="Pfam" id="PF18803">
    <property type="entry name" value="CxC2"/>
    <property type="match status" value="1"/>
</dbReference>
<sequence>MILPPSQLDHPDVSQFMQSDDNAGYAAAAALRGNGNGRRGLGTMLMLGERLEAPEEVLSLEETTGLDLDGKLAGLSGSLRLVTEPREGKEAEVKEGKREMLQLPEGIQENCSQIVWEAGCGGGAIFNVKSELARKAPKRRATELKLAGPSGGHVVFHNPSVKCVHYTVTTDTGSTTKISSVGKLVLPPTSFQAPQKNVPPEKEPDTEGTQEKKRTQKGQLLDDFGGSFEELGSLLLECEVDSDVDLFCSCGSKEQHTTKGLESLIRFFLRHDISVLGHVIHLGHNGSACPSAVGERLFTVVDGNGIHSTHLAFCGCKELPPNKNRQLVRTGLFLATAKDAHTAFTIKMLKEFQLHNFESKKAAYNYLGAIRRLTDNSFTADVAKPYAAFLRVVRVFNYLTLVKRSGQLHGIDTLLPHRLRGNLLVWCPGCPEPGFNSDPNCPETLFSKNTDPDDVSLCAGKAYFPLESAYQEYLQSVPTSTEPCVYPVLFRPSARQTVYLTASNRLFYFLTLTIRFVNSNYALAMALKNHNPSKEFMFKLQIEVNDVDKVSTYDIACQYIIYLEDRFKNNSLTSWNMSRKCGGVCRLFMYRAIKTLAHLFGTVYMECIGHFHGETAEHYWPEANQLGPHVRQMNLGHRQDTMIQHHGDWNHKKTLQLVSDLSEGIVEAKQKYKMKRDHFIALSLSFSDRVPEWREIPRITSKQGKDAATIYDKMISDDNNFTTTLDRGLKIQDSQRKLKHLIHDTEEHELQAWKKEISKRTTKLRDQMAVFRRDQKHFMPKLGDKVAAQTACGLAIELEQLYLPSDLTKLERQQLDLVPLGAEESKWREGQIFDILRALQNIVKGLGTLRFQKYKNDCQQKQNSWPGDHIAEAIKHQNQHRESYGVVRMALIALNGSTTFPVLPEVDLFMKPVQHKRRVGDSKRTDGLLWRAKALAMVGLYDEGDRGTQSESESEEPECPKRSKRDPKVSQEPQNEKHEGRIGQLDKLTKMSSSEMDAWSNEGDRVQWFRAEAEMQRWQEQWEQKLAELLRTIRSFSRMQLVWAQLADTQPADRPGASAYAHQKAAMYARRAKEGRESIKKLGYGDLIKEKANLVLFVETERQKEAALVKAALSNS</sequence>
<keyword evidence="4" id="KW-1185">Reference proteome</keyword>
<dbReference type="InterPro" id="IPR040521">
    <property type="entry name" value="KDZ"/>
</dbReference>
<feature type="domain" description="CxC2-like cysteine cluster KDZ transposase-associated" evidence="2">
    <location>
        <begin position="275"/>
        <end position="377"/>
    </location>
</feature>
<proteinExistence type="predicted"/>
<evidence type="ECO:0000313" key="3">
    <source>
        <dbReference type="EMBL" id="KAJ7022800.1"/>
    </source>
</evidence>
<dbReference type="InterPro" id="IPR041457">
    <property type="entry name" value="CxC2_KDZ-assoc"/>
</dbReference>
<dbReference type="Pfam" id="PF18758">
    <property type="entry name" value="KDZ"/>
    <property type="match status" value="1"/>
</dbReference>
<organism evidence="3 4">
    <name type="scientific">Mycena alexandri</name>
    <dbReference type="NCBI Taxonomy" id="1745969"/>
    <lineage>
        <taxon>Eukaryota</taxon>
        <taxon>Fungi</taxon>
        <taxon>Dikarya</taxon>
        <taxon>Basidiomycota</taxon>
        <taxon>Agaricomycotina</taxon>
        <taxon>Agaricomycetes</taxon>
        <taxon>Agaricomycetidae</taxon>
        <taxon>Agaricales</taxon>
        <taxon>Marasmiineae</taxon>
        <taxon>Mycenaceae</taxon>
        <taxon>Mycena</taxon>
    </lineage>
</organism>
<name>A0AAD6S8F6_9AGAR</name>
<dbReference type="Proteomes" id="UP001218188">
    <property type="component" value="Unassembled WGS sequence"/>
</dbReference>
<reference evidence="3" key="1">
    <citation type="submission" date="2023-03" db="EMBL/GenBank/DDBJ databases">
        <title>Massive genome expansion in bonnet fungi (Mycena s.s.) driven by repeated elements and novel gene families across ecological guilds.</title>
        <authorList>
            <consortium name="Lawrence Berkeley National Laboratory"/>
            <person name="Harder C.B."/>
            <person name="Miyauchi S."/>
            <person name="Viragh M."/>
            <person name="Kuo A."/>
            <person name="Thoen E."/>
            <person name="Andreopoulos B."/>
            <person name="Lu D."/>
            <person name="Skrede I."/>
            <person name="Drula E."/>
            <person name="Henrissat B."/>
            <person name="Morin E."/>
            <person name="Kohler A."/>
            <person name="Barry K."/>
            <person name="LaButti K."/>
            <person name="Morin E."/>
            <person name="Salamov A."/>
            <person name="Lipzen A."/>
            <person name="Mereny Z."/>
            <person name="Hegedus B."/>
            <person name="Baldrian P."/>
            <person name="Stursova M."/>
            <person name="Weitz H."/>
            <person name="Taylor A."/>
            <person name="Grigoriev I.V."/>
            <person name="Nagy L.G."/>
            <person name="Martin F."/>
            <person name="Kauserud H."/>
        </authorList>
    </citation>
    <scope>NUCLEOTIDE SEQUENCE</scope>
    <source>
        <strain evidence="3">CBHHK200</strain>
    </source>
</reference>
<evidence type="ECO:0000256" key="1">
    <source>
        <dbReference type="SAM" id="MobiDB-lite"/>
    </source>
</evidence>
<comment type="caution">
    <text evidence="3">The sequence shown here is derived from an EMBL/GenBank/DDBJ whole genome shotgun (WGS) entry which is preliminary data.</text>
</comment>
<accession>A0AAD6S8F6</accession>
<feature type="region of interest" description="Disordered" evidence="1">
    <location>
        <begin position="188"/>
        <end position="219"/>
    </location>
</feature>
<feature type="compositionally biased region" description="Basic and acidic residues" evidence="1">
    <location>
        <begin position="958"/>
        <end position="981"/>
    </location>
</feature>
<feature type="compositionally biased region" description="Basic and acidic residues" evidence="1">
    <location>
        <begin position="199"/>
        <end position="213"/>
    </location>
</feature>